<dbReference type="EMBL" id="KZ293654">
    <property type="protein sequence ID" value="PBK94472.1"/>
    <property type="molecule type" value="Genomic_DNA"/>
</dbReference>
<dbReference type="OrthoDB" id="10365590at2759"/>
<accession>A0A2H3DSP0</accession>
<protein>
    <submittedName>
        <fullName evidence="1">Uncharacterized protein</fullName>
    </submittedName>
</protein>
<evidence type="ECO:0000313" key="1">
    <source>
        <dbReference type="EMBL" id="PBK94472.1"/>
    </source>
</evidence>
<evidence type="ECO:0000313" key="2">
    <source>
        <dbReference type="Proteomes" id="UP000217790"/>
    </source>
</evidence>
<proteinExistence type="predicted"/>
<sequence>MHVMPVGLDRLRLSVSYDSELSTLAVDIMNLYANALTDKLELSDNFEVISSLKKKLLDVIISEGAQWNLDVVNLCQDDTTSNENDCVSRAVAIVTANECNVPCDSQAWSEQIMTVAKSMSLDEIAHLKSHCPPRIWAALVFTNIHATPARVLDNVSVGKVKIADWDLFPKKMEPACGNCA</sequence>
<dbReference type="Proteomes" id="UP000217790">
    <property type="component" value="Unassembled WGS sequence"/>
</dbReference>
<reference evidence="2" key="1">
    <citation type="journal article" date="2017" name="Nat. Ecol. Evol.">
        <title>Genome expansion and lineage-specific genetic innovations in the forest pathogenic fungi Armillaria.</title>
        <authorList>
            <person name="Sipos G."/>
            <person name="Prasanna A.N."/>
            <person name="Walter M.C."/>
            <person name="O'Connor E."/>
            <person name="Balint B."/>
            <person name="Krizsan K."/>
            <person name="Kiss B."/>
            <person name="Hess J."/>
            <person name="Varga T."/>
            <person name="Slot J."/>
            <person name="Riley R."/>
            <person name="Boka B."/>
            <person name="Rigling D."/>
            <person name="Barry K."/>
            <person name="Lee J."/>
            <person name="Mihaltcheva S."/>
            <person name="LaButti K."/>
            <person name="Lipzen A."/>
            <person name="Waldron R."/>
            <person name="Moloney N.M."/>
            <person name="Sperisen C."/>
            <person name="Kredics L."/>
            <person name="Vagvoelgyi C."/>
            <person name="Patrignani A."/>
            <person name="Fitzpatrick D."/>
            <person name="Nagy I."/>
            <person name="Doyle S."/>
            <person name="Anderson J.B."/>
            <person name="Grigoriev I.V."/>
            <person name="Gueldener U."/>
            <person name="Muensterkoetter M."/>
            <person name="Nagy L.G."/>
        </authorList>
    </citation>
    <scope>NUCLEOTIDE SEQUENCE [LARGE SCALE GENOMIC DNA]</scope>
    <source>
        <strain evidence="2">Ar21-2</strain>
    </source>
</reference>
<organism evidence="1 2">
    <name type="scientific">Armillaria gallica</name>
    <name type="common">Bulbous honey fungus</name>
    <name type="synonym">Armillaria bulbosa</name>
    <dbReference type="NCBI Taxonomy" id="47427"/>
    <lineage>
        <taxon>Eukaryota</taxon>
        <taxon>Fungi</taxon>
        <taxon>Dikarya</taxon>
        <taxon>Basidiomycota</taxon>
        <taxon>Agaricomycotina</taxon>
        <taxon>Agaricomycetes</taxon>
        <taxon>Agaricomycetidae</taxon>
        <taxon>Agaricales</taxon>
        <taxon>Marasmiineae</taxon>
        <taxon>Physalacriaceae</taxon>
        <taxon>Armillaria</taxon>
    </lineage>
</organism>
<name>A0A2H3DSP0_ARMGA</name>
<dbReference type="InParanoid" id="A0A2H3DSP0"/>
<keyword evidence="2" id="KW-1185">Reference proteome</keyword>
<gene>
    <name evidence="1" type="ORF">ARMGADRAFT_1079146</name>
</gene>
<dbReference type="AlphaFoldDB" id="A0A2H3DSP0"/>